<feature type="domain" description="NmrA-like" evidence="1">
    <location>
        <begin position="2"/>
        <end position="259"/>
    </location>
</feature>
<dbReference type="SUPFAM" id="SSF51735">
    <property type="entry name" value="NAD(P)-binding Rossmann-fold domains"/>
    <property type="match status" value="1"/>
</dbReference>
<dbReference type="InterPro" id="IPR036291">
    <property type="entry name" value="NAD(P)-bd_dom_sf"/>
</dbReference>
<dbReference type="Pfam" id="PF05368">
    <property type="entry name" value="NmrA"/>
    <property type="match status" value="1"/>
</dbReference>
<dbReference type="AlphaFoldDB" id="A0A927BEJ0"/>
<dbReference type="PANTHER" id="PTHR43162:SF1">
    <property type="entry name" value="PRESTALK A DIFFERENTIATION PROTEIN A"/>
    <property type="match status" value="1"/>
</dbReference>
<evidence type="ECO:0000313" key="2">
    <source>
        <dbReference type="EMBL" id="MBD2769400.1"/>
    </source>
</evidence>
<name>A0A927BEJ0_9BACT</name>
<protein>
    <submittedName>
        <fullName evidence="2">NAD(P)H-binding protein</fullName>
    </submittedName>
</protein>
<dbReference type="InterPro" id="IPR008030">
    <property type="entry name" value="NmrA-like"/>
</dbReference>
<keyword evidence="3" id="KW-1185">Reference proteome</keyword>
<dbReference type="PANTHER" id="PTHR43162">
    <property type="match status" value="1"/>
</dbReference>
<sequence length="283" mass="31821">MKNIAVIGATGNLAPLVIRQLVADGFAVKALVRDVVKAKRLLPAQVELVRADLEQVDSLVKGLQGVEAVYLNLSTATPNARFQPELDGVKNIIEACQRNRVARIFKISGLGAYRRDFAPGKTIFVNEIRGKGHELVKASGIAYSFFHPSWFMESLEFMFHKGSALKGFKPIRHPLYWIAGKDYARMVSKAMASNAEGNKDYVMQGPEAVTMHEALVRYSRLFRPVLKVSEFPIRLIKAIGIVVPQFKLLGMMGDYFQDFKEEFIAEETWAELGRPERTIETFR</sequence>
<dbReference type="InterPro" id="IPR051604">
    <property type="entry name" value="Ergot_Alk_Oxidoreductase"/>
</dbReference>
<dbReference type="Proteomes" id="UP000612233">
    <property type="component" value="Unassembled WGS sequence"/>
</dbReference>
<dbReference type="Gene3D" id="3.40.50.720">
    <property type="entry name" value="NAD(P)-binding Rossmann-like Domain"/>
    <property type="match status" value="1"/>
</dbReference>
<organism evidence="2 3">
    <name type="scientific">Hymenobacter montanus</name>
    <dbReference type="NCBI Taxonomy" id="2771359"/>
    <lineage>
        <taxon>Bacteria</taxon>
        <taxon>Pseudomonadati</taxon>
        <taxon>Bacteroidota</taxon>
        <taxon>Cytophagia</taxon>
        <taxon>Cytophagales</taxon>
        <taxon>Hymenobacteraceae</taxon>
        <taxon>Hymenobacter</taxon>
    </lineage>
</organism>
<proteinExistence type="predicted"/>
<evidence type="ECO:0000259" key="1">
    <source>
        <dbReference type="Pfam" id="PF05368"/>
    </source>
</evidence>
<gene>
    <name evidence="2" type="ORF">IC235_16040</name>
</gene>
<comment type="caution">
    <text evidence="2">The sequence shown here is derived from an EMBL/GenBank/DDBJ whole genome shotgun (WGS) entry which is preliminary data.</text>
</comment>
<accession>A0A927BEJ0</accession>
<reference evidence="2" key="1">
    <citation type="submission" date="2020-09" db="EMBL/GenBank/DDBJ databases">
        <authorList>
            <person name="Kim M.K."/>
        </authorList>
    </citation>
    <scope>NUCLEOTIDE SEQUENCE</scope>
    <source>
        <strain evidence="2">BT664</strain>
    </source>
</reference>
<dbReference type="EMBL" id="JACXAD010000019">
    <property type="protein sequence ID" value="MBD2769400.1"/>
    <property type="molecule type" value="Genomic_DNA"/>
</dbReference>
<dbReference type="RefSeq" id="WP_191006210.1">
    <property type="nucleotide sequence ID" value="NZ_JACXAD010000019.1"/>
</dbReference>
<evidence type="ECO:0000313" key="3">
    <source>
        <dbReference type="Proteomes" id="UP000612233"/>
    </source>
</evidence>